<accession>A0A2R6WFB2</accession>
<organism evidence="1 2">
    <name type="scientific">Marchantia polymorpha</name>
    <name type="common">Common liverwort</name>
    <name type="synonym">Marchantia aquatica</name>
    <dbReference type="NCBI Taxonomy" id="3197"/>
    <lineage>
        <taxon>Eukaryota</taxon>
        <taxon>Viridiplantae</taxon>
        <taxon>Streptophyta</taxon>
        <taxon>Embryophyta</taxon>
        <taxon>Marchantiophyta</taxon>
        <taxon>Marchantiopsida</taxon>
        <taxon>Marchantiidae</taxon>
        <taxon>Marchantiales</taxon>
        <taxon>Marchantiaceae</taxon>
        <taxon>Marchantia</taxon>
    </lineage>
</organism>
<dbReference type="Proteomes" id="UP000244005">
    <property type="component" value="Unassembled WGS sequence"/>
</dbReference>
<protein>
    <submittedName>
        <fullName evidence="1">Uncharacterized protein</fullName>
    </submittedName>
</protein>
<name>A0A2R6WFB2_MARPO</name>
<evidence type="ECO:0000313" key="2">
    <source>
        <dbReference type="Proteomes" id="UP000244005"/>
    </source>
</evidence>
<reference evidence="2" key="1">
    <citation type="journal article" date="2017" name="Cell">
        <title>Insights into land plant evolution garnered from the Marchantia polymorpha genome.</title>
        <authorList>
            <person name="Bowman J.L."/>
            <person name="Kohchi T."/>
            <person name="Yamato K.T."/>
            <person name="Jenkins J."/>
            <person name="Shu S."/>
            <person name="Ishizaki K."/>
            <person name="Yamaoka S."/>
            <person name="Nishihama R."/>
            <person name="Nakamura Y."/>
            <person name="Berger F."/>
            <person name="Adam C."/>
            <person name="Aki S.S."/>
            <person name="Althoff F."/>
            <person name="Araki T."/>
            <person name="Arteaga-Vazquez M.A."/>
            <person name="Balasubrmanian S."/>
            <person name="Barry K."/>
            <person name="Bauer D."/>
            <person name="Boehm C.R."/>
            <person name="Briginshaw L."/>
            <person name="Caballero-Perez J."/>
            <person name="Catarino B."/>
            <person name="Chen F."/>
            <person name="Chiyoda S."/>
            <person name="Chovatia M."/>
            <person name="Davies K.M."/>
            <person name="Delmans M."/>
            <person name="Demura T."/>
            <person name="Dierschke T."/>
            <person name="Dolan L."/>
            <person name="Dorantes-Acosta A.E."/>
            <person name="Eklund D.M."/>
            <person name="Florent S.N."/>
            <person name="Flores-Sandoval E."/>
            <person name="Fujiyama A."/>
            <person name="Fukuzawa H."/>
            <person name="Galik B."/>
            <person name="Grimanelli D."/>
            <person name="Grimwood J."/>
            <person name="Grossniklaus U."/>
            <person name="Hamada T."/>
            <person name="Haseloff J."/>
            <person name="Hetherington A.J."/>
            <person name="Higo A."/>
            <person name="Hirakawa Y."/>
            <person name="Hundley H.N."/>
            <person name="Ikeda Y."/>
            <person name="Inoue K."/>
            <person name="Inoue S.I."/>
            <person name="Ishida S."/>
            <person name="Jia Q."/>
            <person name="Kakita M."/>
            <person name="Kanazawa T."/>
            <person name="Kawai Y."/>
            <person name="Kawashima T."/>
            <person name="Kennedy M."/>
            <person name="Kinose K."/>
            <person name="Kinoshita T."/>
            <person name="Kohara Y."/>
            <person name="Koide E."/>
            <person name="Komatsu K."/>
            <person name="Kopischke S."/>
            <person name="Kubo M."/>
            <person name="Kyozuka J."/>
            <person name="Lagercrantz U."/>
            <person name="Lin S.S."/>
            <person name="Lindquist E."/>
            <person name="Lipzen A.M."/>
            <person name="Lu C.W."/>
            <person name="De Luna E."/>
            <person name="Martienssen R.A."/>
            <person name="Minamino N."/>
            <person name="Mizutani M."/>
            <person name="Mizutani M."/>
            <person name="Mochizuki N."/>
            <person name="Monte I."/>
            <person name="Mosher R."/>
            <person name="Nagasaki H."/>
            <person name="Nakagami H."/>
            <person name="Naramoto S."/>
            <person name="Nishitani K."/>
            <person name="Ohtani M."/>
            <person name="Okamoto T."/>
            <person name="Okumura M."/>
            <person name="Phillips J."/>
            <person name="Pollak B."/>
            <person name="Reinders A."/>
            <person name="Rovekamp M."/>
            <person name="Sano R."/>
            <person name="Sawa S."/>
            <person name="Schmid M.W."/>
            <person name="Shirakawa M."/>
            <person name="Solano R."/>
            <person name="Spunde A."/>
            <person name="Suetsugu N."/>
            <person name="Sugano S."/>
            <person name="Sugiyama A."/>
            <person name="Sun R."/>
            <person name="Suzuki Y."/>
            <person name="Takenaka M."/>
            <person name="Takezawa D."/>
            <person name="Tomogane H."/>
            <person name="Tsuzuki M."/>
            <person name="Ueda T."/>
            <person name="Umeda M."/>
            <person name="Ward J.M."/>
            <person name="Watanabe Y."/>
            <person name="Yazaki K."/>
            <person name="Yokoyama R."/>
            <person name="Yoshitake Y."/>
            <person name="Yotsui I."/>
            <person name="Zachgo S."/>
            <person name="Schmutz J."/>
        </authorList>
    </citation>
    <scope>NUCLEOTIDE SEQUENCE [LARGE SCALE GENOMIC DNA]</scope>
    <source>
        <strain evidence="2">Tak-1</strain>
    </source>
</reference>
<proteinExistence type="predicted"/>
<dbReference type="EMBL" id="KZ772769">
    <property type="protein sequence ID" value="PTQ32536.1"/>
    <property type="molecule type" value="Genomic_DNA"/>
</dbReference>
<gene>
    <name evidence="1" type="ORF">MARPO_0097s0022</name>
</gene>
<dbReference type="AlphaFoldDB" id="A0A2R6WFB2"/>
<keyword evidence="2" id="KW-1185">Reference proteome</keyword>
<sequence length="188" mass="20589">MDTLESHRSTHSMRFHRAVGHRGHDMRVQRMTLIVWDDMNDANECSVPVKEGGKVAGTVIRQRVAVAARSATQQRPCSAMPITCAFLFRPQPGSPLSPSSSPSSTPVARALLPISLSRPVLTLPSPPLASPRRPVHRPRPSPRLLLSCLAASRTLNSRRLMLQLLFLLDLANEEEEGEDAAPALPPSR</sequence>
<evidence type="ECO:0000313" key="1">
    <source>
        <dbReference type="EMBL" id="PTQ32536.1"/>
    </source>
</evidence>